<protein>
    <submittedName>
        <fullName evidence="7">Tyrosine-type recombinase/integrase</fullName>
    </submittedName>
</protein>
<dbReference type="GO" id="GO:0006310">
    <property type="term" value="P:DNA recombination"/>
    <property type="evidence" value="ECO:0007669"/>
    <property type="project" value="UniProtKB-KW"/>
</dbReference>
<dbReference type="PROSITE" id="PS51900">
    <property type="entry name" value="CB"/>
    <property type="match status" value="1"/>
</dbReference>
<evidence type="ECO:0000256" key="4">
    <source>
        <dbReference type="PROSITE-ProRule" id="PRU01248"/>
    </source>
</evidence>
<dbReference type="InterPro" id="IPR010998">
    <property type="entry name" value="Integrase_recombinase_N"/>
</dbReference>
<dbReference type="InterPro" id="IPR011010">
    <property type="entry name" value="DNA_brk_join_enz"/>
</dbReference>
<keyword evidence="8" id="KW-1185">Reference proteome</keyword>
<comment type="caution">
    <text evidence="7">The sequence shown here is derived from an EMBL/GenBank/DDBJ whole genome shotgun (WGS) entry which is preliminary data.</text>
</comment>
<dbReference type="SUPFAM" id="SSF56349">
    <property type="entry name" value="DNA breaking-rejoining enzymes"/>
    <property type="match status" value="1"/>
</dbReference>
<reference evidence="7 8" key="1">
    <citation type="submission" date="2019-10" db="EMBL/GenBank/DDBJ databases">
        <title>Glaciimonas soli sp. nov., a psychrophilic bacterium isolated from the forest soil of a high elevation mountain in Taiwan.</title>
        <authorList>
            <person name="Wang L.-T."/>
            <person name="Shieh W.Y."/>
        </authorList>
    </citation>
    <scope>NUCLEOTIDE SEQUENCE [LARGE SCALE GENOMIC DNA]</scope>
    <source>
        <strain evidence="7 8">GS1</strain>
    </source>
</reference>
<sequence>MGRKRKSNPLDLPQRVYWHHGAFRYVHRDGTWEDLGTDVERARERGKLYNDPDGRHGTMSYFLDLFIAVCDKRVVAKDLAQRTADDYRRDVVPLKKYLGKLLPTQVSSKVVQDYLDLGKELNRAVRANRERACLSAGISWMIRNDHGNINVNPCMRASGIKRNTETKRERYVEDAEFNGVYAHAPIMVRAMMDLVYSTLQRPEDIIGWGSWNIKNKDNDRVIRNKQGKRGATVDIAITLGLDAVLRVLQSEQDKDPVEKVTSISRPFIHTLKGEQYTYDGLCSMFRRAQVAARKEIPTLKDMPPWGFYDLKGKGATDMWRSGVPIELIQLLCGHKDKRTTEIYIKARWRETAAPNAVQIGA</sequence>
<evidence type="ECO:0000259" key="6">
    <source>
        <dbReference type="PROSITE" id="PS51900"/>
    </source>
</evidence>
<dbReference type="AlphaFoldDB" id="A0A843YSJ7"/>
<dbReference type="Gene3D" id="3.30.160.60">
    <property type="entry name" value="Classic Zinc Finger"/>
    <property type="match status" value="1"/>
</dbReference>
<gene>
    <name evidence="7" type="ORF">GEV47_15700</name>
</gene>
<evidence type="ECO:0000256" key="1">
    <source>
        <dbReference type="ARBA" id="ARBA00022908"/>
    </source>
</evidence>
<dbReference type="InterPro" id="IPR013762">
    <property type="entry name" value="Integrase-like_cat_sf"/>
</dbReference>
<evidence type="ECO:0000256" key="3">
    <source>
        <dbReference type="ARBA" id="ARBA00023172"/>
    </source>
</evidence>
<feature type="domain" description="Core-binding (CB)" evidence="6">
    <location>
        <begin position="57"/>
        <end position="142"/>
    </location>
</feature>
<dbReference type="Pfam" id="PF00589">
    <property type="entry name" value="Phage_integrase"/>
    <property type="match status" value="1"/>
</dbReference>
<evidence type="ECO:0000259" key="5">
    <source>
        <dbReference type="PROSITE" id="PS51898"/>
    </source>
</evidence>
<organism evidence="7 8">
    <name type="scientific">Glaciimonas soli</name>
    <dbReference type="NCBI Taxonomy" id="2590999"/>
    <lineage>
        <taxon>Bacteria</taxon>
        <taxon>Pseudomonadati</taxon>
        <taxon>Pseudomonadota</taxon>
        <taxon>Betaproteobacteria</taxon>
        <taxon>Burkholderiales</taxon>
        <taxon>Oxalobacteraceae</taxon>
        <taxon>Glaciimonas</taxon>
    </lineage>
</organism>
<dbReference type="GO" id="GO:0015074">
    <property type="term" value="P:DNA integration"/>
    <property type="evidence" value="ECO:0007669"/>
    <property type="project" value="UniProtKB-KW"/>
</dbReference>
<dbReference type="GO" id="GO:0003677">
    <property type="term" value="F:DNA binding"/>
    <property type="evidence" value="ECO:0007669"/>
    <property type="project" value="UniProtKB-UniRule"/>
</dbReference>
<feature type="domain" description="Tyr recombinase" evidence="5">
    <location>
        <begin position="166"/>
        <end position="356"/>
    </location>
</feature>
<dbReference type="InterPro" id="IPR044068">
    <property type="entry name" value="CB"/>
</dbReference>
<dbReference type="Proteomes" id="UP000451565">
    <property type="component" value="Unassembled WGS sequence"/>
</dbReference>
<dbReference type="Gene3D" id="1.10.150.130">
    <property type="match status" value="1"/>
</dbReference>
<proteinExistence type="predicted"/>
<accession>A0A843YSJ7</accession>
<name>A0A843YSJ7_9BURK</name>
<dbReference type="InterPro" id="IPR002104">
    <property type="entry name" value="Integrase_catalytic"/>
</dbReference>
<dbReference type="EMBL" id="WINI01000008">
    <property type="protein sequence ID" value="MQR02120.1"/>
    <property type="molecule type" value="Genomic_DNA"/>
</dbReference>
<dbReference type="RefSeq" id="WP_153235745.1">
    <property type="nucleotide sequence ID" value="NZ_WINI01000008.1"/>
</dbReference>
<dbReference type="OrthoDB" id="662444at2"/>
<dbReference type="PROSITE" id="PS51898">
    <property type="entry name" value="TYR_RECOMBINASE"/>
    <property type="match status" value="1"/>
</dbReference>
<keyword evidence="3" id="KW-0233">DNA recombination</keyword>
<evidence type="ECO:0000313" key="8">
    <source>
        <dbReference type="Proteomes" id="UP000451565"/>
    </source>
</evidence>
<keyword evidence="2 4" id="KW-0238">DNA-binding</keyword>
<evidence type="ECO:0000256" key="2">
    <source>
        <dbReference type="ARBA" id="ARBA00023125"/>
    </source>
</evidence>
<dbReference type="Gene3D" id="1.10.443.10">
    <property type="entry name" value="Intergrase catalytic core"/>
    <property type="match status" value="1"/>
</dbReference>
<evidence type="ECO:0000313" key="7">
    <source>
        <dbReference type="EMBL" id="MQR02120.1"/>
    </source>
</evidence>
<keyword evidence="1" id="KW-0229">DNA integration</keyword>